<accession>A0A2S7JZU5</accession>
<evidence type="ECO:0000313" key="2">
    <source>
        <dbReference type="Proteomes" id="UP000239504"/>
    </source>
</evidence>
<protein>
    <recommendedName>
        <fullName evidence="3">Sel1 repeat family protein</fullName>
    </recommendedName>
</protein>
<reference evidence="1 2" key="1">
    <citation type="submission" date="2017-12" db="EMBL/GenBank/DDBJ databases">
        <authorList>
            <person name="Hurst M.R.H."/>
        </authorList>
    </citation>
    <scope>NUCLEOTIDE SEQUENCE [LARGE SCALE GENOMIC DNA]</scope>
    <source>
        <strain evidence="1 2">SY-3-19</strain>
    </source>
</reference>
<sequence length="90" mass="9897">MGVEALEAAEPFLSDSEMYRLGLAASTGGEEGAFDLINAHKWFNLAAMQGNLEARAYRAELANEMTPEEIAEAQRLAREYLATHRARPNA</sequence>
<dbReference type="AlphaFoldDB" id="A0A2S7JZU5"/>
<evidence type="ECO:0008006" key="3">
    <source>
        <dbReference type="Google" id="ProtNLM"/>
    </source>
</evidence>
<comment type="caution">
    <text evidence="1">The sequence shown here is derived from an EMBL/GenBank/DDBJ whole genome shotgun (WGS) entry which is preliminary data.</text>
</comment>
<gene>
    <name evidence="1" type="ORF">CW354_22590</name>
</gene>
<name>A0A2S7JZU5_9PROT</name>
<dbReference type="Proteomes" id="UP000239504">
    <property type="component" value="Unassembled WGS sequence"/>
</dbReference>
<organism evidence="1 2">
    <name type="scientific">Hyphococcus luteus</name>
    <dbReference type="NCBI Taxonomy" id="2058213"/>
    <lineage>
        <taxon>Bacteria</taxon>
        <taxon>Pseudomonadati</taxon>
        <taxon>Pseudomonadota</taxon>
        <taxon>Alphaproteobacteria</taxon>
        <taxon>Parvularculales</taxon>
        <taxon>Parvularculaceae</taxon>
        <taxon>Hyphococcus</taxon>
    </lineage>
</organism>
<dbReference type="EMBL" id="PJCH01000017">
    <property type="protein sequence ID" value="PQA85785.1"/>
    <property type="molecule type" value="Genomic_DNA"/>
</dbReference>
<proteinExistence type="predicted"/>
<dbReference type="OrthoDB" id="5321503at2"/>
<keyword evidence="2" id="KW-1185">Reference proteome</keyword>
<dbReference type="InterPro" id="IPR011990">
    <property type="entry name" value="TPR-like_helical_dom_sf"/>
</dbReference>
<dbReference type="Gene3D" id="1.25.40.10">
    <property type="entry name" value="Tetratricopeptide repeat domain"/>
    <property type="match status" value="1"/>
</dbReference>
<evidence type="ECO:0000313" key="1">
    <source>
        <dbReference type="EMBL" id="PQA85785.1"/>
    </source>
</evidence>